<dbReference type="InterPro" id="IPR010697">
    <property type="entry name" value="YspA"/>
</dbReference>
<name>A0A9D2RKK6_9BACT</name>
<gene>
    <name evidence="1" type="ORF">H9779_07580</name>
</gene>
<dbReference type="SUPFAM" id="SSF102405">
    <property type="entry name" value="MCP/YpsA-like"/>
    <property type="match status" value="1"/>
</dbReference>
<accession>A0A9D2RKK6</accession>
<reference evidence="1" key="1">
    <citation type="journal article" date="2021" name="PeerJ">
        <title>Extensive microbial diversity within the chicken gut microbiome revealed by metagenomics and culture.</title>
        <authorList>
            <person name="Gilroy R."/>
            <person name="Ravi A."/>
            <person name="Getino M."/>
            <person name="Pursley I."/>
            <person name="Horton D.L."/>
            <person name="Alikhan N.F."/>
            <person name="Baker D."/>
            <person name="Gharbi K."/>
            <person name="Hall N."/>
            <person name="Watson M."/>
            <person name="Adriaenssens E.M."/>
            <person name="Foster-Nyarko E."/>
            <person name="Jarju S."/>
            <person name="Secka A."/>
            <person name="Antonio M."/>
            <person name="Oren A."/>
            <person name="Chaudhuri R.R."/>
            <person name="La Ragione R."/>
            <person name="Hildebrand F."/>
            <person name="Pallen M.J."/>
        </authorList>
    </citation>
    <scope>NUCLEOTIDE SEQUENCE</scope>
    <source>
        <strain evidence="1">CHK169-11906</strain>
    </source>
</reference>
<comment type="caution">
    <text evidence="1">The sequence shown here is derived from an EMBL/GenBank/DDBJ whole genome shotgun (WGS) entry which is preliminary data.</text>
</comment>
<protein>
    <submittedName>
        <fullName evidence="1">DUF1273 family protein</fullName>
    </submittedName>
</protein>
<organism evidence="1 2">
    <name type="scientific">Candidatus Alistipes avicola</name>
    <dbReference type="NCBI Taxonomy" id="2838432"/>
    <lineage>
        <taxon>Bacteria</taxon>
        <taxon>Pseudomonadati</taxon>
        <taxon>Bacteroidota</taxon>
        <taxon>Bacteroidia</taxon>
        <taxon>Bacteroidales</taxon>
        <taxon>Rikenellaceae</taxon>
        <taxon>Alistipes</taxon>
    </lineage>
</organism>
<evidence type="ECO:0000313" key="2">
    <source>
        <dbReference type="Proteomes" id="UP000824259"/>
    </source>
</evidence>
<dbReference type="AlphaFoldDB" id="A0A9D2RKK6"/>
<dbReference type="EMBL" id="DWYR01000025">
    <property type="protein sequence ID" value="HJA99439.1"/>
    <property type="molecule type" value="Genomic_DNA"/>
</dbReference>
<dbReference type="Gene3D" id="3.40.50.450">
    <property type="match status" value="1"/>
</dbReference>
<evidence type="ECO:0000313" key="1">
    <source>
        <dbReference type="EMBL" id="HJA99439.1"/>
    </source>
</evidence>
<dbReference type="PANTHER" id="PTHR38440:SF1">
    <property type="entry name" value="UPF0398 PROTEIN SPR0331"/>
    <property type="match status" value="1"/>
</dbReference>
<dbReference type="PANTHER" id="PTHR38440">
    <property type="entry name" value="UPF0398 PROTEIN YPSA"/>
    <property type="match status" value="1"/>
</dbReference>
<dbReference type="Pfam" id="PF06908">
    <property type="entry name" value="YpsA"/>
    <property type="match status" value="1"/>
</dbReference>
<sequence length="166" mass="19389">MEYNREVSVAFTGHQEYDGQADDRLAALVRSLYEEGYRFFYSGMALGFDLAAAEAVLSLREECPGMQLIAVVPFHGQERDFPIRERMRYWAVLAAADRTVELEPAYSRGCFYRRNDYLVDHADRLVAWYERSRSGTGYTVRRARKERIEVTNLFEEVSMPMLFTVW</sequence>
<proteinExistence type="predicted"/>
<dbReference type="Proteomes" id="UP000824259">
    <property type="component" value="Unassembled WGS sequence"/>
</dbReference>
<reference evidence="1" key="2">
    <citation type="submission" date="2021-04" db="EMBL/GenBank/DDBJ databases">
        <authorList>
            <person name="Gilroy R."/>
        </authorList>
    </citation>
    <scope>NUCLEOTIDE SEQUENCE</scope>
    <source>
        <strain evidence="1">CHK169-11906</strain>
    </source>
</reference>